<evidence type="ECO:0000313" key="11">
    <source>
        <dbReference type="Proteomes" id="UP001365846"/>
    </source>
</evidence>
<dbReference type="RefSeq" id="WP_340360762.1">
    <property type="nucleotide sequence ID" value="NZ_JBBKZU010000021.1"/>
</dbReference>
<keyword evidence="6 10" id="KW-0067">ATP-binding</keyword>
<comment type="caution">
    <text evidence="10">The sequence shown here is derived from an EMBL/GenBank/DDBJ whole genome shotgun (WGS) entry which is preliminary data.</text>
</comment>
<dbReference type="GO" id="GO:0005524">
    <property type="term" value="F:ATP binding"/>
    <property type="evidence" value="ECO:0007669"/>
    <property type="project" value="UniProtKB-KW"/>
</dbReference>
<keyword evidence="8" id="KW-0472">Membrane</keyword>
<dbReference type="CDD" id="cd03216">
    <property type="entry name" value="ABC_Carb_Monos_I"/>
    <property type="match status" value="1"/>
</dbReference>
<evidence type="ECO:0000256" key="7">
    <source>
        <dbReference type="ARBA" id="ARBA00022967"/>
    </source>
</evidence>
<dbReference type="PROSITE" id="PS50893">
    <property type="entry name" value="ABC_TRANSPORTER_2"/>
    <property type="match status" value="2"/>
</dbReference>
<dbReference type="Proteomes" id="UP001365846">
    <property type="component" value="Unassembled WGS sequence"/>
</dbReference>
<keyword evidence="3" id="KW-0762">Sugar transport</keyword>
<evidence type="ECO:0000256" key="5">
    <source>
        <dbReference type="ARBA" id="ARBA00022741"/>
    </source>
</evidence>
<dbReference type="PROSITE" id="PS00211">
    <property type="entry name" value="ABC_TRANSPORTER_1"/>
    <property type="match status" value="1"/>
</dbReference>
<evidence type="ECO:0000256" key="2">
    <source>
        <dbReference type="ARBA" id="ARBA00022475"/>
    </source>
</evidence>
<dbReference type="PANTHER" id="PTHR43790:SF3">
    <property type="entry name" value="D-ALLOSE IMPORT ATP-BINDING PROTEIN ALSA-RELATED"/>
    <property type="match status" value="1"/>
</dbReference>
<evidence type="ECO:0000256" key="6">
    <source>
        <dbReference type="ARBA" id="ARBA00022840"/>
    </source>
</evidence>
<sequence>MNTASLLLEAEGVTKSFNGVTVLHDGRLRLKSGTVHALCGGNGAGKSTFLNILMGLLPRDGGTIRVKGKDAHFDSASEALRHGIAIITQELSPVPEMTVAENLYLGREPRRAGVFVDFARMRADAAELLERLKFDVPPDAKMRDLSLAKVQLVEIAKALSYEADIVIMDEPTSAIGENETHVLFDAIRLVKAHGSAIIYVSHRLTEIFEIADEYTVFRDGCWVESGCIADIDRKQLVTAILGHELTTRSASAERTAGEPMLRTVGLSQEGCFDEISLQVRAGEVVGIYGLLGSGRTEFLEAVYGTRRPTSGHVEFCGGALPVSSPRESIRRGIAMVSEDRKQSGIIPAASIRHNISLSTLKPLSRFGVFIDRQRESSLVSRMGKELLIKAASYNLATESLSGGNQQKVVFARCLSSRPKLLICDEPTRGIDEGAKQEIYSLMRKFVAEGGAVLLVSSEAPEILEVSDRIVIFKNGRTKGELPRSQATQQVMLDMAA</sequence>
<evidence type="ECO:0000256" key="4">
    <source>
        <dbReference type="ARBA" id="ARBA00022737"/>
    </source>
</evidence>
<keyword evidence="1" id="KW-0813">Transport</keyword>
<feature type="domain" description="ABC transporter" evidence="9">
    <location>
        <begin position="247"/>
        <end position="494"/>
    </location>
</feature>
<feature type="domain" description="ABC transporter" evidence="9">
    <location>
        <begin position="8"/>
        <end position="244"/>
    </location>
</feature>
<name>A0ABU8VPH9_9BURK</name>
<accession>A0ABU8VPH9</accession>
<dbReference type="CDD" id="cd03215">
    <property type="entry name" value="ABC_Carb_Monos_II"/>
    <property type="match status" value="1"/>
</dbReference>
<dbReference type="InterPro" id="IPR017871">
    <property type="entry name" value="ABC_transporter-like_CS"/>
</dbReference>
<dbReference type="InterPro" id="IPR003439">
    <property type="entry name" value="ABC_transporter-like_ATP-bd"/>
</dbReference>
<dbReference type="Pfam" id="PF00005">
    <property type="entry name" value="ABC_tran"/>
    <property type="match status" value="2"/>
</dbReference>
<organism evidence="10 11">
    <name type="scientific">Variovorax ureilyticus</name>
    <dbReference type="NCBI Taxonomy" id="1836198"/>
    <lineage>
        <taxon>Bacteria</taxon>
        <taxon>Pseudomonadati</taxon>
        <taxon>Pseudomonadota</taxon>
        <taxon>Betaproteobacteria</taxon>
        <taxon>Burkholderiales</taxon>
        <taxon>Comamonadaceae</taxon>
        <taxon>Variovorax</taxon>
    </lineage>
</organism>
<dbReference type="InterPro" id="IPR027417">
    <property type="entry name" value="P-loop_NTPase"/>
</dbReference>
<keyword evidence="2" id="KW-1003">Cell membrane</keyword>
<proteinExistence type="predicted"/>
<evidence type="ECO:0000259" key="9">
    <source>
        <dbReference type="PROSITE" id="PS50893"/>
    </source>
</evidence>
<dbReference type="Gene3D" id="3.40.50.300">
    <property type="entry name" value="P-loop containing nucleotide triphosphate hydrolases"/>
    <property type="match status" value="2"/>
</dbReference>
<keyword evidence="11" id="KW-1185">Reference proteome</keyword>
<dbReference type="InterPro" id="IPR003593">
    <property type="entry name" value="AAA+_ATPase"/>
</dbReference>
<keyword evidence="4" id="KW-0677">Repeat</keyword>
<dbReference type="EMBL" id="JBBKZU010000021">
    <property type="protein sequence ID" value="MEJ8815557.1"/>
    <property type="molecule type" value="Genomic_DNA"/>
</dbReference>
<gene>
    <name evidence="10" type="ORF">WKW77_31150</name>
</gene>
<dbReference type="SMART" id="SM00382">
    <property type="entry name" value="AAA"/>
    <property type="match status" value="2"/>
</dbReference>
<evidence type="ECO:0000256" key="1">
    <source>
        <dbReference type="ARBA" id="ARBA00022448"/>
    </source>
</evidence>
<dbReference type="InterPro" id="IPR050107">
    <property type="entry name" value="ABC_carbohydrate_import_ATPase"/>
</dbReference>
<evidence type="ECO:0000313" key="10">
    <source>
        <dbReference type="EMBL" id="MEJ8815557.1"/>
    </source>
</evidence>
<dbReference type="SUPFAM" id="SSF52540">
    <property type="entry name" value="P-loop containing nucleoside triphosphate hydrolases"/>
    <property type="match status" value="2"/>
</dbReference>
<dbReference type="PANTHER" id="PTHR43790">
    <property type="entry name" value="CARBOHYDRATE TRANSPORT ATP-BINDING PROTEIN MG119-RELATED"/>
    <property type="match status" value="1"/>
</dbReference>
<evidence type="ECO:0000256" key="8">
    <source>
        <dbReference type="ARBA" id="ARBA00023136"/>
    </source>
</evidence>
<evidence type="ECO:0000256" key="3">
    <source>
        <dbReference type="ARBA" id="ARBA00022597"/>
    </source>
</evidence>
<keyword evidence="5" id="KW-0547">Nucleotide-binding</keyword>
<keyword evidence="7" id="KW-1278">Translocase</keyword>
<protein>
    <submittedName>
        <fullName evidence="10">Sugar ABC transporter ATP-binding protein</fullName>
    </submittedName>
</protein>
<reference evidence="10 11" key="1">
    <citation type="submission" date="2024-03" db="EMBL/GenBank/DDBJ databases">
        <title>Novel species of the genus Variovorax.</title>
        <authorList>
            <person name="Liu Q."/>
            <person name="Xin Y.-H."/>
        </authorList>
    </citation>
    <scope>NUCLEOTIDE SEQUENCE [LARGE SCALE GENOMIC DNA]</scope>
    <source>
        <strain evidence="10 11">KACC 18899</strain>
    </source>
</reference>